<dbReference type="PANTHER" id="PTHR10366">
    <property type="entry name" value="NAD DEPENDENT EPIMERASE/DEHYDRATASE"/>
    <property type="match status" value="1"/>
</dbReference>
<feature type="compositionally biased region" description="Polar residues" evidence="2">
    <location>
        <begin position="87"/>
        <end position="99"/>
    </location>
</feature>
<gene>
    <name evidence="4" type="primary">PLEST007716</name>
    <name evidence="4" type="ORF">PLESTB_001754100</name>
</gene>
<organism evidence="4 5">
    <name type="scientific">Pleodorina starrii</name>
    <dbReference type="NCBI Taxonomy" id="330485"/>
    <lineage>
        <taxon>Eukaryota</taxon>
        <taxon>Viridiplantae</taxon>
        <taxon>Chlorophyta</taxon>
        <taxon>core chlorophytes</taxon>
        <taxon>Chlorophyceae</taxon>
        <taxon>CS clade</taxon>
        <taxon>Chlamydomonadales</taxon>
        <taxon>Volvocaceae</taxon>
        <taxon>Pleodorina</taxon>
    </lineage>
</organism>
<keyword evidence="1" id="KW-0560">Oxidoreductase</keyword>
<comment type="caution">
    <text evidence="4">The sequence shown here is derived from an EMBL/GenBank/DDBJ whole genome shotgun (WGS) entry which is preliminary data.</text>
</comment>
<dbReference type="GO" id="GO:0016616">
    <property type="term" value="F:oxidoreductase activity, acting on the CH-OH group of donors, NAD or NADP as acceptor"/>
    <property type="evidence" value="ECO:0007669"/>
    <property type="project" value="TreeGrafter"/>
</dbReference>
<dbReference type="InterPro" id="IPR036291">
    <property type="entry name" value="NAD(P)-bd_dom_sf"/>
</dbReference>
<proteinExistence type="predicted"/>
<feature type="region of interest" description="Disordered" evidence="2">
    <location>
        <begin position="87"/>
        <end position="142"/>
    </location>
</feature>
<name>A0A9W6C099_9CHLO</name>
<dbReference type="InterPro" id="IPR001509">
    <property type="entry name" value="Epimerase_deHydtase"/>
</dbReference>
<keyword evidence="5" id="KW-1185">Reference proteome</keyword>
<dbReference type="Pfam" id="PF01370">
    <property type="entry name" value="Epimerase"/>
    <property type="match status" value="1"/>
</dbReference>
<accession>A0A9W6C099</accession>
<dbReference type="Proteomes" id="UP001165080">
    <property type="component" value="Unassembled WGS sequence"/>
</dbReference>
<dbReference type="PANTHER" id="PTHR10366:SF852">
    <property type="entry name" value="CINNAMOYL-COA REDUCTASE CAD2"/>
    <property type="match status" value="1"/>
</dbReference>
<sequence length="544" mass="57107">MMNCDSCNSVASGASLKLNGPQMPAAFRSTAASSFSSALTPAHCLFTQVGSAFSPPALPQLLRRYPHPSRAHLAPLASLTLQTTAITPTSQPPRCSSNPQQPPQHDDGAAADSSSPPNDVPASDPFTSVPVPSSIERRPLLPAERSAARTTVCVTGATGYIGSRAVERLLAGGHQVHAVVLPEELQEGPRAMRHLTDLPGASARLRLFPGDVLGEGPAGCAPALTGCGALLHLAAVVDLLPAGERRGRMVDTATRGSLRVLDSAAAAGSCRRVVISSSVAAVVGDNWERSPDHVYDERDWAQDCAPGYNTYSHSKAVSERLAYDWAAQNPSIRLMTINPGVVFGPVRIRKHALTSPGMIKGVLDGSPVLDLHSAFADVDDVAAVLCAALLQDQNQQQQHQHQQQRQRQQQQHQQRQGKEGGADGSSRHILASECCGLHDIAARLAAMYPGFQPNLAHVPRWLVGAVPAWLWRCISTDAAVVRATLGKPLLLDASKSLAAFGLPAYTPLDSTLRACADSLMGLGLVPKHTSAPGPGAGAAGPKGV</sequence>
<evidence type="ECO:0000256" key="2">
    <source>
        <dbReference type="SAM" id="MobiDB-lite"/>
    </source>
</evidence>
<dbReference type="SUPFAM" id="SSF51735">
    <property type="entry name" value="NAD(P)-binding Rossmann-fold domains"/>
    <property type="match status" value="1"/>
</dbReference>
<reference evidence="4 5" key="1">
    <citation type="journal article" date="2023" name="Commun. Biol.">
        <title>Reorganization of the ancestral sex-determining regions during the evolution of trioecy in Pleodorina starrii.</title>
        <authorList>
            <person name="Takahashi K."/>
            <person name="Suzuki S."/>
            <person name="Kawai-Toyooka H."/>
            <person name="Yamamoto K."/>
            <person name="Hamaji T."/>
            <person name="Ootsuki R."/>
            <person name="Yamaguchi H."/>
            <person name="Kawachi M."/>
            <person name="Higashiyama T."/>
            <person name="Nozaki H."/>
        </authorList>
    </citation>
    <scope>NUCLEOTIDE SEQUENCE [LARGE SCALE GENOMIC DNA]</scope>
    <source>
        <strain evidence="4 5">NIES-4479</strain>
    </source>
</reference>
<dbReference type="InterPro" id="IPR050425">
    <property type="entry name" value="NAD(P)_dehydrat-like"/>
</dbReference>
<evidence type="ECO:0000256" key="1">
    <source>
        <dbReference type="ARBA" id="ARBA00023002"/>
    </source>
</evidence>
<feature type="compositionally biased region" description="Low complexity" evidence="2">
    <location>
        <begin position="396"/>
        <end position="414"/>
    </location>
</feature>
<evidence type="ECO:0000313" key="4">
    <source>
        <dbReference type="EMBL" id="GLC61414.1"/>
    </source>
</evidence>
<dbReference type="AlphaFoldDB" id="A0A9W6C099"/>
<evidence type="ECO:0000313" key="5">
    <source>
        <dbReference type="Proteomes" id="UP001165080"/>
    </source>
</evidence>
<dbReference type="Gene3D" id="3.40.50.720">
    <property type="entry name" value="NAD(P)-binding Rossmann-like Domain"/>
    <property type="match status" value="1"/>
</dbReference>
<dbReference type="EMBL" id="BRXU01000046">
    <property type="protein sequence ID" value="GLC61414.1"/>
    <property type="molecule type" value="Genomic_DNA"/>
</dbReference>
<protein>
    <recommendedName>
        <fullName evidence="3">NAD-dependent epimerase/dehydratase domain-containing protein</fullName>
    </recommendedName>
</protein>
<feature type="domain" description="NAD-dependent epimerase/dehydratase" evidence="3">
    <location>
        <begin position="152"/>
        <end position="396"/>
    </location>
</feature>
<feature type="region of interest" description="Disordered" evidence="2">
    <location>
        <begin position="396"/>
        <end position="425"/>
    </location>
</feature>
<evidence type="ECO:0000259" key="3">
    <source>
        <dbReference type="Pfam" id="PF01370"/>
    </source>
</evidence>